<keyword evidence="2" id="KW-0539">Nucleus</keyword>
<name>A0A2G5IDC3_CERBT</name>
<feature type="compositionally biased region" description="Low complexity" evidence="3">
    <location>
        <begin position="380"/>
        <end position="390"/>
    </location>
</feature>
<dbReference type="AlphaFoldDB" id="A0A2G5IDC3"/>
<feature type="region of interest" description="Disordered" evidence="3">
    <location>
        <begin position="130"/>
        <end position="152"/>
    </location>
</feature>
<dbReference type="Pfam" id="PF00505">
    <property type="entry name" value="HMG_box"/>
    <property type="match status" value="1"/>
</dbReference>
<feature type="compositionally biased region" description="Low complexity" evidence="3">
    <location>
        <begin position="305"/>
        <end position="315"/>
    </location>
</feature>
<feature type="domain" description="HMG box" evidence="4">
    <location>
        <begin position="151"/>
        <end position="225"/>
    </location>
</feature>
<evidence type="ECO:0000259" key="4">
    <source>
        <dbReference type="PROSITE" id="PS50118"/>
    </source>
</evidence>
<dbReference type="GO" id="GO:0005634">
    <property type="term" value="C:nucleus"/>
    <property type="evidence" value="ECO:0007669"/>
    <property type="project" value="UniProtKB-UniRule"/>
</dbReference>
<reference evidence="5 7" key="1">
    <citation type="submission" date="2015-10" db="EMBL/GenBank/DDBJ databases">
        <title>The cercosporin biosynthetic gene cluster was horizontally transferred to several fungal lineages and shown to be expanded in Cercospora beticola based on microsynteny with recipient genomes.</title>
        <authorList>
            <person name="De Jonge R."/>
            <person name="Ebert M.K."/>
            <person name="Suttle J.C."/>
            <person name="Jurick Ii W.M."/>
            <person name="Secor G.A."/>
            <person name="Thomma B.P."/>
            <person name="Van De Peer Y."/>
            <person name="Bolton M.D."/>
        </authorList>
    </citation>
    <scope>NUCLEOTIDE SEQUENCE [LARGE SCALE GENOMIC DNA]</scope>
    <source>
        <strain evidence="5 7">09-40</strain>
    </source>
</reference>
<dbReference type="PANTHER" id="PTHR48112">
    <property type="entry name" value="HIGH MOBILITY GROUP PROTEIN DSP1"/>
    <property type="match status" value="1"/>
</dbReference>
<dbReference type="OrthoDB" id="5550281at2759"/>
<accession>A0A2G5IDC3</accession>
<protein>
    <recommendedName>
        <fullName evidence="4">HMG box domain-containing protein</fullName>
    </recommendedName>
</protein>
<dbReference type="PROSITE" id="PS50118">
    <property type="entry name" value="HMG_BOX_2"/>
    <property type="match status" value="1"/>
</dbReference>
<proteinExistence type="predicted"/>
<dbReference type="EMBL" id="LKMD01000099">
    <property type="protein sequence ID" value="PIB02847.1"/>
    <property type="molecule type" value="Genomic_DNA"/>
</dbReference>
<gene>
    <name evidence="5" type="ORF">CB0940_11943</name>
    <name evidence="6" type="ORF">RHO25_008956</name>
</gene>
<dbReference type="PANTHER" id="PTHR48112:SF5">
    <property type="entry name" value="BOX PROTEIN, PUTATIVE (AFU_ORTHOLOGUE AFUA_1G04550)-RELATED"/>
    <property type="match status" value="1"/>
</dbReference>
<dbReference type="GO" id="GO:0003677">
    <property type="term" value="F:DNA binding"/>
    <property type="evidence" value="ECO:0007669"/>
    <property type="project" value="UniProtKB-UniRule"/>
</dbReference>
<evidence type="ECO:0000313" key="5">
    <source>
        <dbReference type="EMBL" id="PIB02847.1"/>
    </source>
</evidence>
<dbReference type="InterPro" id="IPR050342">
    <property type="entry name" value="HMGB"/>
</dbReference>
<evidence type="ECO:0000256" key="2">
    <source>
        <dbReference type="PROSITE-ProRule" id="PRU00267"/>
    </source>
</evidence>
<sequence>MASTNGHQYPDHFHQLVSWAANNSPNHTNQNSNGNAMAYPPTLQVSVDTERFIQTRNALTSAYIGLSSSIDTAIKAYIAHTDVVLQGAGNFDISQLLLPFQGVAGAAQVAEQAIQNGLIQLAAAPIDANGNLVDPKKREKRPYKQRDPNAPKRPLTAYFRYLKEVRPFIAKEVATNPPSDGTKAGDISKIATERWRTMTEAQRKPYHAAYQSELSAYEEATKAYKAAGGKAEDVEDGDAEVESPSALPADVVAAAEDESDDDSSSDDSSSSEESDEHEDVPAKLPTPPPPKAKTPKAGPKKVKAAADATPAANMAIDPQLTSSAPIAQMTPSSSLALPPSQPQASSKKRKAAAAVETPGTAEGGEKKKRGKSSKKDDVLAEQAASAAQLQVPESSQAEAGSGTEKKKRKKRKSEAAAA</sequence>
<keyword evidence="1 2" id="KW-0238">DNA-binding</keyword>
<keyword evidence="8" id="KW-1185">Reference proteome</keyword>
<organism evidence="5 7">
    <name type="scientific">Cercospora beticola</name>
    <name type="common">Sugarbeet leaf spot fungus</name>
    <dbReference type="NCBI Taxonomy" id="122368"/>
    <lineage>
        <taxon>Eukaryota</taxon>
        <taxon>Fungi</taxon>
        <taxon>Dikarya</taxon>
        <taxon>Ascomycota</taxon>
        <taxon>Pezizomycotina</taxon>
        <taxon>Dothideomycetes</taxon>
        <taxon>Dothideomycetidae</taxon>
        <taxon>Mycosphaerellales</taxon>
        <taxon>Mycosphaerellaceae</taxon>
        <taxon>Cercospora</taxon>
    </lineage>
</organism>
<dbReference type="Proteomes" id="UP001302367">
    <property type="component" value="Chromosome 5"/>
</dbReference>
<evidence type="ECO:0000313" key="7">
    <source>
        <dbReference type="Proteomes" id="UP000230605"/>
    </source>
</evidence>
<dbReference type="Gene3D" id="1.10.30.10">
    <property type="entry name" value="High mobility group box domain"/>
    <property type="match status" value="1"/>
</dbReference>
<dbReference type="SMART" id="SM00398">
    <property type="entry name" value="HMG"/>
    <property type="match status" value="1"/>
</dbReference>
<feature type="compositionally biased region" description="Low complexity" evidence="3">
    <location>
        <begin position="331"/>
        <end position="345"/>
    </location>
</feature>
<evidence type="ECO:0000256" key="1">
    <source>
        <dbReference type="ARBA" id="ARBA00023125"/>
    </source>
</evidence>
<evidence type="ECO:0000313" key="6">
    <source>
        <dbReference type="EMBL" id="WPB04310.1"/>
    </source>
</evidence>
<dbReference type="CDD" id="cd22012">
    <property type="entry name" value="HMG-box_ABF2_IXR1-like_rpt2"/>
    <property type="match status" value="1"/>
</dbReference>
<dbReference type="SUPFAM" id="SSF47095">
    <property type="entry name" value="HMG-box"/>
    <property type="match status" value="1"/>
</dbReference>
<evidence type="ECO:0000256" key="3">
    <source>
        <dbReference type="SAM" id="MobiDB-lite"/>
    </source>
</evidence>
<feature type="compositionally biased region" description="Acidic residues" evidence="3">
    <location>
        <begin position="255"/>
        <end position="278"/>
    </location>
</feature>
<feature type="compositionally biased region" description="Basic and acidic residues" evidence="3">
    <location>
        <begin position="134"/>
        <end position="150"/>
    </location>
</feature>
<dbReference type="EMBL" id="CP134188">
    <property type="protein sequence ID" value="WPB04310.1"/>
    <property type="molecule type" value="Genomic_DNA"/>
</dbReference>
<feature type="DNA-binding region" description="HMG box" evidence="2">
    <location>
        <begin position="151"/>
        <end position="225"/>
    </location>
</feature>
<dbReference type="InterPro" id="IPR036910">
    <property type="entry name" value="HMG_box_dom_sf"/>
</dbReference>
<evidence type="ECO:0000313" key="8">
    <source>
        <dbReference type="Proteomes" id="UP001302367"/>
    </source>
</evidence>
<feature type="region of interest" description="Disordered" evidence="3">
    <location>
        <begin position="228"/>
        <end position="418"/>
    </location>
</feature>
<reference evidence="6 8" key="2">
    <citation type="submission" date="2023-09" db="EMBL/GenBank/DDBJ databases">
        <title>Complete-Gapless Cercospora beticola genome.</title>
        <authorList>
            <person name="Wyatt N.A."/>
            <person name="Spanner R.E."/>
            <person name="Bolton M.D."/>
        </authorList>
    </citation>
    <scope>NUCLEOTIDE SEQUENCE [LARGE SCALE GENOMIC DNA]</scope>
    <source>
        <strain evidence="6">Cb09-40</strain>
    </source>
</reference>
<dbReference type="Proteomes" id="UP000230605">
    <property type="component" value="Chromosome 10"/>
</dbReference>
<dbReference type="InterPro" id="IPR009071">
    <property type="entry name" value="HMG_box_dom"/>
</dbReference>